<dbReference type="AlphaFoldDB" id="A0A4P9YFS1"/>
<organism evidence="1 2">
    <name type="scientific">Rozella allomycis (strain CSF55)</name>
    <dbReference type="NCBI Taxonomy" id="988480"/>
    <lineage>
        <taxon>Eukaryota</taxon>
        <taxon>Fungi</taxon>
        <taxon>Fungi incertae sedis</taxon>
        <taxon>Cryptomycota</taxon>
        <taxon>Cryptomycota incertae sedis</taxon>
        <taxon>Rozella</taxon>
    </lineage>
</organism>
<name>A0A4P9YFS1_ROZAC</name>
<reference evidence="2" key="1">
    <citation type="journal article" date="2018" name="Nat. Microbiol.">
        <title>Leveraging single-cell genomics to expand the fungal tree of life.</title>
        <authorList>
            <person name="Ahrendt S.R."/>
            <person name="Quandt C.A."/>
            <person name="Ciobanu D."/>
            <person name="Clum A."/>
            <person name="Salamov A."/>
            <person name="Andreopoulos B."/>
            <person name="Cheng J.F."/>
            <person name="Woyke T."/>
            <person name="Pelin A."/>
            <person name="Henrissat B."/>
            <person name="Reynolds N.K."/>
            <person name="Benny G.L."/>
            <person name="Smith M.E."/>
            <person name="James T.Y."/>
            <person name="Grigoriev I.V."/>
        </authorList>
    </citation>
    <scope>NUCLEOTIDE SEQUENCE [LARGE SCALE GENOMIC DNA]</scope>
    <source>
        <strain evidence="2">CSF55</strain>
    </source>
</reference>
<proteinExistence type="predicted"/>
<evidence type="ECO:0000313" key="1">
    <source>
        <dbReference type="EMBL" id="RKP17842.1"/>
    </source>
</evidence>
<evidence type="ECO:0000313" key="2">
    <source>
        <dbReference type="Proteomes" id="UP000281549"/>
    </source>
</evidence>
<protein>
    <submittedName>
        <fullName evidence="1">Uncharacterized protein</fullName>
    </submittedName>
</protein>
<dbReference type="Proteomes" id="UP000281549">
    <property type="component" value="Unassembled WGS sequence"/>
</dbReference>
<accession>A0A4P9YFS1</accession>
<dbReference type="EMBL" id="ML005658">
    <property type="protein sequence ID" value="RKP17842.1"/>
    <property type="molecule type" value="Genomic_DNA"/>
</dbReference>
<sequence>MTVTSFQCLGSLLQFFKEWIKKINNRQAVTLNRQVVIIRERMRSSKSMVSFKVIVDEFKLTIDDNWFLEIRDCLVSSESFRAGIGNVTLLDGMDIVFRVDGLLYENGRCRFRNGGLNLNFKHYKALVGFSLPFETPSSSIPMVAKPPNLEFCFDFFSFTFNKLNNVEIVDFCLVDMKELRVGKVQGTLMPDVLVLMNSMESGGALREFKVEIKEFDLILKSFDYFEMNVKGDLIKCESAALVEDNNVHNLVNLSFPLMSLSFKHIHSKTDSFSLSFQSCSLNSSNIPFISKQSIIFYSDQLNVFVVLRNINDLISFIKAWNINKDNDDNNVVDQDDIDQDVVQKIDKYFSGAIQNIKINIDASQTLGSSILEIQKSIFRKSPNSFYFNSNSINLENIGRLNINFSLLDLFIGRNLSYFASFDLIDLFCGYDFEKFLMFYLDRSIFVLKEKNLEFSIDFYFNKFYLAMHKESQNQLMKIKEKIFQLISLNEKEDLKVESNILDLPFKFLVRGNEINFLLYKNSFSEIDFVSASTKEILINVNHSKLEELVIQFEAFSIQKQSKDVSLKKFKSCLQLINSLNDSSKKNIVTIPQCTLYMEVEEINNIHYYQLISEFDHPIDASLNLGLYKFLQETLNLLTSNTTTTRSDRKFQPSSQMILEPQLKFMGDATPRFEKLLGWLGIDRDAIPVNLYETVIVKAVQSGKHLHRYLINHH</sequence>
<gene>
    <name evidence="1" type="ORF">ROZALSC1DRAFT_30396</name>
</gene>